<keyword evidence="2" id="KW-1185">Reference proteome</keyword>
<dbReference type="Proteomes" id="UP000821845">
    <property type="component" value="Chromosome 9"/>
</dbReference>
<comment type="caution">
    <text evidence="1">The sequence shown here is derived from an EMBL/GenBank/DDBJ whole genome shotgun (WGS) entry which is preliminary data.</text>
</comment>
<reference evidence="1" key="1">
    <citation type="submission" date="2020-05" db="EMBL/GenBank/DDBJ databases">
        <title>Large-scale comparative analyses of tick genomes elucidate their genetic diversity and vector capacities.</title>
        <authorList>
            <person name="Jia N."/>
            <person name="Wang J."/>
            <person name="Shi W."/>
            <person name="Du L."/>
            <person name="Sun Y."/>
            <person name="Zhan W."/>
            <person name="Jiang J."/>
            <person name="Wang Q."/>
            <person name="Zhang B."/>
            <person name="Ji P."/>
            <person name="Sakyi L.B."/>
            <person name="Cui X."/>
            <person name="Yuan T."/>
            <person name="Jiang B."/>
            <person name="Yang W."/>
            <person name="Lam T.T.-Y."/>
            <person name="Chang Q."/>
            <person name="Ding S."/>
            <person name="Wang X."/>
            <person name="Zhu J."/>
            <person name="Ruan X."/>
            <person name="Zhao L."/>
            <person name="Wei J."/>
            <person name="Que T."/>
            <person name="Du C."/>
            <person name="Cheng J."/>
            <person name="Dai P."/>
            <person name="Han X."/>
            <person name="Huang E."/>
            <person name="Gao Y."/>
            <person name="Liu J."/>
            <person name="Shao H."/>
            <person name="Ye R."/>
            <person name="Li L."/>
            <person name="Wei W."/>
            <person name="Wang X."/>
            <person name="Wang C."/>
            <person name="Yang T."/>
            <person name="Huo Q."/>
            <person name="Li W."/>
            <person name="Guo W."/>
            <person name="Chen H."/>
            <person name="Zhou L."/>
            <person name="Ni X."/>
            <person name="Tian J."/>
            <person name="Zhou Y."/>
            <person name="Sheng Y."/>
            <person name="Liu T."/>
            <person name="Pan Y."/>
            <person name="Xia L."/>
            <person name="Li J."/>
            <person name="Zhao F."/>
            <person name="Cao W."/>
        </authorList>
    </citation>
    <scope>NUCLEOTIDE SEQUENCE</scope>
    <source>
        <strain evidence="1">Hyas-2018</strain>
    </source>
</reference>
<evidence type="ECO:0000313" key="2">
    <source>
        <dbReference type="Proteomes" id="UP000821845"/>
    </source>
</evidence>
<evidence type="ECO:0000313" key="1">
    <source>
        <dbReference type="EMBL" id="KAH6921864.1"/>
    </source>
</evidence>
<accession>A0ACB7RMY4</accession>
<name>A0ACB7RMY4_HYAAI</name>
<proteinExistence type="predicted"/>
<protein>
    <submittedName>
        <fullName evidence="1">Uncharacterized protein</fullName>
    </submittedName>
</protein>
<gene>
    <name evidence="1" type="ORF">HPB50_005531</name>
</gene>
<organism evidence="1 2">
    <name type="scientific">Hyalomma asiaticum</name>
    <name type="common">Tick</name>
    <dbReference type="NCBI Taxonomy" id="266040"/>
    <lineage>
        <taxon>Eukaryota</taxon>
        <taxon>Metazoa</taxon>
        <taxon>Ecdysozoa</taxon>
        <taxon>Arthropoda</taxon>
        <taxon>Chelicerata</taxon>
        <taxon>Arachnida</taxon>
        <taxon>Acari</taxon>
        <taxon>Parasitiformes</taxon>
        <taxon>Ixodida</taxon>
        <taxon>Ixodoidea</taxon>
        <taxon>Ixodidae</taxon>
        <taxon>Hyalomminae</taxon>
        <taxon>Hyalomma</taxon>
    </lineage>
</organism>
<sequence length="222" mass="25259">MSLAGDLRKTMDIGWECKQTTSHPPPPPPALHQHYKASSPCCDTKGLPAQDKILLTDMTDFVVYLPIAVALSDVSEEKADHRPEHPPLPDSRAKRRLWQCLKCNFTTPFRTSVLNHQRTHTGERPHKCGLCSKAFTRKSSLVVHFRNHTGERPFRCELCPMGFTQKRILEAHIRTHTGEKPFKCRFCPKVFTHKWQMSKHERMHPGCVPSANALSQYSIGLG</sequence>
<dbReference type="EMBL" id="CM023489">
    <property type="protein sequence ID" value="KAH6921864.1"/>
    <property type="molecule type" value="Genomic_DNA"/>
</dbReference>